<evidence type="ECO:0000313" key="1">
    <source>
        <dbReference type="Proteomes" id="UP000036681"/>
    </source>
</evidence>
<dbReference type="AlphaFoldDB" id="A0A0M3HK38"/>
<keyword evidence="1" id="KW-1185">Reference proteome</keyword>
<accession>A0A0M3HK38</accession>
<organism evidence="1 2">
    <name type="scientific">Ascaris lumbricoides</name>
    <name type="common">Giant roundworm</name>
    <dbReference type="NCBI Taxonomy" id="6252"/>
    <lineage>
        <taxon>Eukaryota</taxon>
        <taxon>Metazoa</taxon>
        <taxon>Ecdysozoa</taxon>
        <taxon>Nematoda</taxon>
        <taxon>Chromadorea</taxon>
        <taxon>Rhabditida</taxon>
        <taxon>Spirurina</taxon>
        <taxon>Ascaridomorpha</taxon>
        <taxon>Ascaridoidea</taxon>
        <taxon>Ascarididae</taxon>
        <taxon>Ascaris</taxon>
    </lineage>
</organism>
<proteinExistence type="predicted"/>
<name>A0A0M3HK38_ASCLU</name>
<reference evidence="2" key="1">
    <citation type="submission" date="2017-02" db="UniProtKB">
        <authorList>
            <consortium name="WormBaseParasite"/>
        </authorList>
    </citation>
    <scope>IDENTIFICATION</scope>
</reference>
<sequence>MRYGFQYRSKAAIVLALYTLGFELTRCQLERRRTAGLFTSNSPKYLKVLWDCVGGADIADHPTAKRVVRITWLPMPDSVRRNVEALIGTGYNAVKSGSVSSGTGSVGSYRSESFITRSAAQALKMSLLGTAVTGKGTFSGPVRAMSVEEYERLLKKMHMFVRWAAFYMDFT</sequence>
<protein>
    <submittedName>
        <fullName evidence="2">LAGLIDADG_2 domain-containing protein</fullName>
    </submittedName>
</protein>
<evidence type="ECO:0000313" key="2">
    <source>
        <dbReference type="WBParaSite" id="ALUE_0000188301-mRNA-1"/>
    </source>
</evidence>
<dbReference type="Proteomes" id="UP000036681">
    <property type="component" value="Unplaced"/>
</dbReference>
<dbReference type="WBParaSite" id="ALUE_0000188301-mRNA-1">
    <property type="protein sequence ID" value="ALUE_0000188301-mRNA-1"/>
    <property type="gene ID" value="ALUE_0000188301"/>
</dbReference>